<proteinExistence type="predicted"/>
<dbReference type="Gene3D" id="2.70.170.10">
    <property type="entry name" value="Neurotransmitter-gated ion-channel ligand-binding domain"/>
    <property type="match status" value="1"/>
</dbReference>
<dbReference type="Pfam" id="PF02931">
    <property type="entry name" value="Neur_chan_LBD"/>
    <property type="match status" value="1"/>
</dbReference>
<dbReference type="RefSeq" id="XP_017786859.1">
    <property type="nucleotide sequence ID" value="XM_017931370.1"/>
</dbReference>
<dbReference type="Proteomes" id="UP000695000">
    <property type="component" value="Unplaced"/>
</dbReference>
<dbReference type="GeneID" id="108569710"/>
<evidence type="ECO:0000313" key="3">
    <source>
        <dbReference type="Proteomes" id="UP000695000"/>
    </source>
</evidence>
<dbReference type="SUPFAM" id="SSF63712">
    <property type="entry name" value="Nicotinic receptor ligand binding domain-like"/>
    <property type="match status" value="1"/>
</dbReference>
<sequence length="164" mass="19085">MFSVKTVLLLLSATLCAEATIYQRKQEKQILDNILSVNYDSRIRPPSNATNGPIDVTVNIAVMKITSVDDESMLFSMDIRFRQEWKDDRLKYATSNALKYITLDDDEYIWTPDLFFNEYKAYAHDTTRPNILLRIYADGSVLLSKRYVEKKLEKLLFASLQQQQ</sequence>
<keyword evidence="3" id="KW-1185">Reference proteome</keyword>
<name>A0ABM1NJ59_NICVS</name>
<gene>
    <name evidence="4" type="primary">LOC108569710</name>
</gene>
<evidence type="ECO:0000259" key="2">
    <source>
        <dbReference type="Pfam" id="PF02931"/>
    </source>
</evidence>
<evidence type="ECO:0000256" key="1">
    <source>
        <dbReference type="SAM" id="SignalP"/>
    </source>
</evidence>
<dbReference type="InterPro" id="IPR036734">
    <property type="entry name" value="Neur_chan_lig-bd_sf"/>
</dbReference>
<reference evidence="4" key="1">
    <citation type="submission" date="2025-08" db="UniProtKB">
        <authorList>
            <consortium name="RefSeq"/>
        </authorList>
    </citation>
    <scope>IDENTIFICATION</scope>
    <source>
        <tissue evidence="4">Whole Larva</tissue>
    </source>
</reference>
<dbReference type="InterPro" id="IPR006201">
    <property type="entry name" value="Neur_channel"/>
</dbReference>
<feature type="chain" id="PRO_5046180379" evidence="1">
    <location>
        <begin position="20"/>
        <end position="164"/>
    </location>
</feature>
<organism evidence="3 4">
    <name type="scientific">Nicrophorus vespilloides</name>
    <name type="common">Boreal carrion beetle</name>
    <dbReference type="NCBI Taxonomy" id="110193"/>
    <lineage>
        <taxon>Eukaryota</taxon>
        <taxon>Metazoa</taxon>
        <taxon>Ecdysozoa</taxon>
        <taxon>Arthropoda</taxon>
        <taxon>Hexapoda</taxon>
        <taxon>Insecta</taxon>
        <taxon>Pterygota</taxon>
        <taxon>Neoptera</taxon>
        <taxon>Endopterygota</taxon>
        <taxon>Coleoptera</taxon>
        <taxon>Polyphaga</taxon>
        <taxon>Staphyliniformia</taxon>
        <taxon>Silphidae</taxon>
        <taxon>Nicrophorinae</taxon>
        <taxon>Nicrophorus</taxon>
    </lineage>
</organism>
<evidence type="ECO:0000313" key="4">
    <source>
        <dbReference type="RefSeq" id="XP_017786859.1"/>
    </source>
</evidence>
<protein>
    <submittedName>
        <fullName evidence="4">Glutamate-gated chloride channel-like</fullName>
    </submittedName>
</protein>
<feature type="domain" description="Neurotransmitter-gated ion-channel ligand-binding" evidence="2">
    <location>
        <begin position="27"/>
        <end position="147"/>
    </location>
</feature>
<keyword evidence="1" id="KW-0732">Signal</keyword>
<dbReference type="InterPro" id="IPR006202">
    <property type="entry name" value="Neur_chan_lig-bd"/>
</dbReference>
<feature type="signal peptide" evidence="1">
    <location>
        <begin position="1"/>
        <end position="19"/>
    </location>
</feature>
<dbReference type="PANTHER" id="PTHR18945">
    <property type="entry name" value="NEUROTRANSMITTER GATED ION CHANNEL"/>
    <property type="match status" value="1"/>
</dbReference>
<accession>A0ABM1NJ59</accession>